<feature type="region of interest" description="Disordered" evidence="9">
    <location>
        <begin position="95"/>
        <end position="191"/>
    </location>
</feature>
<evidence type="ECO:0000256" key="8">
    <source>
        <dbReference type="ARBA" id="ARBA00048679"/>
    </source>
</evidence>
<dbReference type="Pfam" id="PF16919">
    <property type="entry name" value="PknG_rubred"/>
    <property type="match status" value="1"/>
</dbReference>
<dbReference type="GO" id="GO:0005524">
    <property type="term" value="F:ATP binding"/>
    <property type="evidence" value="ECO:0007669"/>
    <property type="project" value="UniProtKB-KW"/>
</dbReference>
<dbReference type="InterPro" id="IPR011009">
    <property type="entry name" value="Kinase-like_dom_sf"/>
</dbReference>
<dbReference type="InterPro" id="IPR011990">
    <property type="entry name" value="TPR-like_helical_dom_sf"/>
</dbReference>
<dbReference type="Pfam" id="PF16918">
    <property type="entry name" value="PknG_TPR"/>
    <property type="match status" value="1"/>
</dbReference>
<evidence type="ECO:0000259" key="10">
    <source>
        <dbReference type="PROSITE" id="PS50011"/>
    </source>
</evidence>
<dbReference type="InterPro" id="IPR031636">
    <property type="entry name" value="PknG_TPR"/>
</dbReference>
<evidence type="ECO:0000256" key="2">
    <source>
        <dbReference type="ARBA" id="ARBA00022527"/>
    </source>
</evidence>
<keyword evidence="4" id="KW-0547">Nucleotide-binding</keyword>
<keyword evidence="2" id="KW-0723">Serine/threonine-protein kinase</keyword>
<name>A0A810LAT4_9ACTN</name>
<protein>
    <recommendedName>
        <fullName evidence="1">non-specific serine/threonine protein kinase</fullName>
        <ecNumber evidence="1">2.7.11.1</ecNumber>
    </recommendedName>
</protein>
<dbReference type="FunFam" id="1.10.510.10:FF:000306">
    <property type="entry name" value="Serine/threonine protein kinase"/>
    <property type="match status" value="1"/>
</dbReference>
<feature type="compositionally biased region" description="Gly residues" evidence="9">
    <location>
        <begin position="162"/>
        <end position="172"/>
    </location>
</feature>
<evidence type="ECO:0000256" key="7">
    <source>
        <dbReference type="ARBA" id="ARBA00047899"/>
    </source>
</evidence>
<dbReference type="SUPFAM" id="SSF56112">
    <property type="entry name" value="Protein kinase-like (PK-like)"/>
    <property type="match status" value="1"/>
</dbReference>
<dbReference type="PANTHER" id="PTHR24363:SF0">
    <property type="entry name" value="SERINE_THREONINE KINASE LIKE DOMAIN CONTAINING 1"/>
    <property type="match status" value="1"/>
</dbReference>
<evidence type="ECO:0000256" key="9">
    <source>
        <dbReference type="SAM" id="MobiDB-lite"/>
    </source>
</evidence>
<dbReference type="CDD" id="cd14014">
    <property type="entry name" value="STKc_PknB_like"/>
    <property type="match status" value="1"/>
</dbReference>
<evidence type="ECO:0000256" key="5">
    <source>
        <dbReference type="ARBA" id="ARBA00022777"/>
    </source>
</evidence>
<dbReference type="EC" id="2.7.11.1" evidence="1"/>
<feature type="compositionally biased region" description="Pro residues" evidence="9">
    <location>
        <begin position="98"/>
        <end position="116"/>
    </location>
</feature>
<dbReference type="KEGG" id="aser:Asera_54940"/>
<dbReference type="Gene3D" id="1.10.510.10">
    <property type="entry name" value="Transferase(Phosphotransferase) domain 1"/>
    <property type="match status" value="1"/>
</dbReference>
<evidence type="ECO:0000256" key="3">
    <source>
        <dbReference type="ARBA" id="ARBA00022679"/>
    </source>
</evidence>
<organism evidence="11 12">
    <name type="scientific">Actinocatenispora sera</name>
    <dbReference type="NCBI Taxonomy" id="390989"/>
    <lineage>
        <taxon>Bacteria</taxon>
        <taxon>Bacillati</taxon>
        <taxon>Actinomycetota</taxon>
        <taxon>Actinomycetes</taxon>
        <taxon>Micromonosporales</taxon>
        <taxon>Micromonosporaceae</taxon>
        <taxon>Actinocatenispora</taxon>
    </lineage>
</organism>
<dbReference type="InterPro" id="IPR000719">
    <property type="entry name" value="Prot_kinase_dom"/>
</dbReference>
<comment type="catalytic activity">
    <reaction evidence="8">
        <text>L-seryl-[protein] + ATP = O-phospho-L-seryl-[protein] + ADP + H(+)</text>
        <dbReference type="Rhea" id="RHEA:17989"/>
        <dbReference type="Rhea" id="RHEA-COMP:9863"/>
        <dbReference type="Rhea" id="RHEA-COMP:11604"/>
        <dbReference type="ChEBI" id="CHEBI:15378"/>
        <dbReference type="ChEBI" id="CHEBI:29999"/>
        <dbReference type="ChEBI" id="CHEBI:30616"/>
        <dbReference type="ChEBI" id="CHEBI:83421"/>
        <dbReference type="ChEBI" id="CHEBI:456216"/>
        <dbReference type="EC" id="2.7.11.1"/>
    </reaction>
</comment>
<keyword evidence="6" id="KW-0067">ATP-binding</keyword>
<evidence type="ECO:0000256" key="1">
    <source>
        <dbReference type="ARBA" id="ARBA00012513"/>
    </source>
</evidence>
<dbReference type="SMART" id="SM00220">
    <property type="entry name" value="S_TKc"/>
    <property type="match status" value="1"/>
</dbReference>
<comment type="catalytic activity">
    <reaction evidence="7">
        <text>L-threonyl-[protein] + ATP = O-phospho-L-threonyl-[protein] + ADP + H(+)</text>
        <dbReference type="Rhea" id="RHEA:46608"/>
        <dbReference type="Rhea" id="RHEA-COMP:11060"/>
        <dbReference type="Rhea" id="RHEA-COMP:11605"/>
        <dbReference type="ChEBI" id="CHEBI:15378"/>
        <dbReference type="ChEBI" id="CHEBI:30013"/>
        <dbReference type="ChEBI" id="CHEBI:30616"/>
        <dbReference type="ChEBI" id="CHEBI:61977"/>
        <dbReference type="ChEBI" id="CHEBI:456216"/>
        <dbReference type="EC" id="2.7.11.1"/>
    </reaction>
</comment>
<dbReference type="EMBL" id="AP023354">
    <property type="protein sequence ID" value="BCJ31386.1"/>
    <property type="molecule type" value="Genomic_DNA"/>
</dbReference>
<dbReference type="InterPro" id="IPR031634">
    <property type="entry name" value="PknG_rubred"/>
</dbReference>
<dbReference type="PANTHER" id="PTHR24363">
    <property type="entry name" value="SERINE/THREONINE PROTEIN KINASE"/>
    <property type="match status" value="1"/>
</dbReference>
<evidence type="ECO:0000256" key="6">
    <source>
        <dbReference type="ARBA" id="ARBA00022840"/>
    </source>
</evidence>
<keyword evidence="12" id="KW-1185">Reference proteome</keyword>
<keyword evidence="3" id="KW-0808">Transferase</keyword>
<accession>A0A810LAT4</accession>
<sequence>MSQAPCQQPGCTGRYAPDGYCDQCGSKAPARPPSQRTPAPAAAPYVGAPPVAANVPAGVGGGGLPAGWPAGASCQQPGCAGHYAADGYCDQCGSKAAAPPPPVPDPARPTSGPPAPGGGVPGPAFRQPGTPVSQPLPSGPSVPTGAMTGGWRPTGATAGFAGRTGAGLGGASSLGTRSSRSRATARGGLGAGLVDVPPVPLRDPTTAVMTDPKVSESRRYCSKCDQPVGRSRDGQPGRAEGFCPQCGTEFSFLPGLTAGEVVDNRYEILGCLAYGGLGWIYLARDRHVSEGGADRWVVLKGLINTGDPDAMESAVAERRFLVEVDHPNIVKIHDFARHPDPRTGELIGYIVMEYVGGQSLKDLAMDHRDEVGQRASLPLPQVLAYGLEILPALGYLHGRGLVFCDFKPDNVIQAEEQLKLIDLGAVRRLEDPDGAIYGTPGYQAPDVATRGPSVESDLYTVGRTLAVLSFTFTGFSSRYAKSLPTPAEIPLFAQEPSFHRLLARATHPEPERRFASAAEMADQLLGVLREVLSASDGIPRPSMSTLFTAERRPFGTAAGDVPAGDGRLDGREVVRCLPLPLVDPADPAAAFLATVDASAPAEAIQAMRQAPARTVEVSYRVVRALIETRDVPAARAELGRLATPDADWRYDWHRGLLGLAAGAPQEALAAFEAVAAALPGEPAALLAEAVAAELSGHADLALARYARVWRVDHGYVSAAFAVSRLLLAGRDRQGAIAVLDEVPDSSSRHTPAQIAAIRARLDRSAGARTEADLVDAAARLEKLGLDSGTHAQLSVEIFTAALEWLGIPADAAPGTPPGRPPQQTTGSVLGRRLVERELRLGLETGYRALASLERTPLARYALVDRANAVRPRTLV</sequence>
<evidence type="ECO:0000256" key="4">
    <source>
        <dbReference type="ARBA" id="ARBA00022741"/>
    </source>
</evidence>
<dbReference type="RefSeq" id="WP_169745786.1">
    <property type="nucleotide sequence ID" value="NZ_AP023354.1"/>
</dbReference>
<gene>
    <name evidence="11" type="primary">pknG</name>
    <name evidence="11" type="ORF">Asera_54940</name>
</gene>
<dbReference type="Gene3D" id="3.30.200.20">
    <property type="entry name" value="Phosphorylase Kinase, domain 1"/>
    <property type="match status" value="1"/>
</dbReference>
<dbReference type="Proteomes" id="UP000680750">
    <property type="component" value="Chromosome"/>
</dbReference>
<dbReference type="Gene3D" id="1.25.40.10">
    <property type="entry name" value="Tetratricopeptide repeat domain"/>
    <property type="match status" value="1"/>
</dbReference>
<evidence type="ECO:0000313" key="11">
    <source>
        <dbReference type="EMBL" id="BCJ31386.1"/>
    </source>
</evidence>
<dbReference type="SUPFAM" id="SSF48452">
    <property type="entry name" value="TPR-like"/>
    <property type="match status" value="1"/>
</dbReference>
<dbReference type="GO" id="GO:0004674">
    <property type="term" value="F:protein serine/threonine kinase activity"/>
    <property type="evidence" value="ECO:0007669"/>
    <property type="project" value="UniProtKB-KW"/>
</dbReference>
<feature type="domain" description="Protein kinase" evidence="10">
    <location>
        <begin position="266"/>
        <end position="555"/>
    </location>
</feature>
<dbReference type="AlphaFoldDB" id="A0A810LAT4"/>
<keyword evidence="5 11" id="KW-0418">Kinase</keyword>
<dbReference type="PROSITE" id="PS50011">
    <property type="entry name" value="PROTEIN_KINASE_DOM"/>
    <property type="match status" value="1"/>
</dbReference>
<evidence type="ECO:0000313" key="12">
    <source>
        <dbReference type="Proteomes" id="UP000680750"/>
    </source>
</evidence>
<reference evidence="11" key="1">
    <citation type="submission" date="2020-08" db="EMBL/GenBank/DDBJ databases">
        <title>Whole genome shotgun sequence of Actinocatenispora sera NBRC 101916.</title>
        <authorList>
            <person name="Komaki H."/>
            <person name="Tamura T."/>
        </authorList>
    </citation>
    <scope>NUCLEOTIDE SEQUENCE</scope>
    <source>
        <strain evidence="11">NBRC 101916</strain>
    </source>
</reference>
<feature type="compositionally biased region" description="Low complexity" evidence="9">
    <location>
        <begin position="173"/>
        <end position="191"/>
    </location>
</feature>
<dbReference type="Pfam" id="PF00069">
    <property type="entry name" value="Pkinase"/>
    <property type="match status" value="1"/>
</dbReference>
<proteinExistence type="predicted"/>